<reference evidence="1" key="1">
    <citation type="journal article" date="2011" name="Environ. Microbiol.">
        <title>Time-series analyses of Monterey Bay coastal microbial picoplankton using a 'genome proxy' microarray.</title>
        <authorList>
            <person name="Rich V.I."/>
            <person name="Pham V.D."/>
            <person name="Eppley J."/>
            <person name="Shi Y."/>
            <person name="DeLong E.F."/>
        </authorList>
    </citation>
    <scope>NUCLEOTIDE SEQUENCE</scope>
</reference>
<name>E0Y0K1_9SPHI</name>
<sequence>MAKGVGQCVLCCSPRTQTFFKQQFLRRIERILRFPIPPSQKNCLLSRAVWSRTLEGIGLMGRIFRCGYDFFTTLCIGIEKSVYFRNPKERRCYYARN</sequence>
<dbReference type="EMBL" id="GU474939">
    <property type="protein sequence ID" value="ADI20192.1"/>
    <property type="molecule type" value="Genomic_DNA"/>
</dbReference>
<organism evidence="1">
    <name type="scientific">uncultured Sphingobacterium sp. EB080_L08E11</name>
    <dbReference type="NCBI Taxonomy" id="710992"/>
    <lineage>
        <taxon>Bacteria</taxon>
        <taxon>Pseudomonadati</taxon>
        <taxon>Bacteroidota</taxon>
        <taxon>Sphingobacteriia</taxon>
        <taxon>Sphingobacteriales</taxon>
        <taxon>Sphingobacteriaceae</taxon>
        <taxon>Sphingobacterium</taxon>
        <taxon>environmental samples</taxon>
    </lineage>
</organism>
<dbReference type="AlphaFoldDB" id="E0Y0K1"/>
<accession>E0Y0K1</accession>
<evidence type="ECO:0000313" key="1">
    <source>
        <dbReference type="EMBL" id="ADI20192.1"/>
    </source>
</evidence>
<protein>
    <submittedName>
        <fullName evidence="1">Uncharacterized protein</fullName>
    </submittedName>
</protein>
<proteinExistence type="predicted"/>